<feature type="chain" id="PRO_5036060138" description="Extracellular membrane protein CFEM domain-containing protein" evidence="2">
    <location>
        <begin position="22"/>
        <end position="209"/>
    </location>
</feature>
<accession>A0A2Z6RIH8</accession>
<reference evidence="3 5" key="1">
    <citation type="submission" date="2017-11" db="EMBL/GenBank/DDBJ databases">
        <title>The genome of Rhizophagus clarus HR1 reveals common genetic basis of auxotrophy among arbuscular mycorrhizal fungi.</title>
        <authorList>
            <person name="Kobayashi Y."/>
        </authorList>
    </citation>
    <scope>NUCLEOTIDE SEQUENCE [LARGE SCALE GENOMIC DNA]</scope>
    <source>
        <strain evidence="3 5">HR1</strain>
    </source>
</reference>
<dbReference type="Proteomes" id="UP000615446">
    <property type="component" value="Unassembled WGS sequence"/>
</dbReference>
<dbReference type="EMBL" id="BLAL01000218">
    <property type="protein sequence ID" value="GES92972.1"/>
    <property type="molecule type" value="Genomic_DNA"/>
</dbReference>
<keyword evidence="5" id="KW-1185">Reference proteome</keyword>
<gene>
    <name evidence="4" type="ORF">RCL2_001973200</name>
    <name evidence="3" type="ORF">RclHR1_01980021</name>
</gene>
<protein>
    <recommendedName>
        <fullName evidence="6">Extracellular membrane protein CFEM domain-containing protein</fullName>
    </recommendedName>
</protein>
<evidence type="ECO:0000313" key="4">
    <source>
        <dbReference type="EMBL" id="GES92972.1"/>
    </source>
</evidence>
<keyword evidence="2" id="KW-0732">Signal</keyword>
<reference evidence="4" key="2">
    <citation type="submission" date="2019-10" db="EMBL/GenBank/DDBJ databases">
        <title>Conservation and host-specific expression of non-tandemly repeated heterogenous ribosome RNA gene in arbuscular mycorrhizal fungi.</title>
        <authorList>
            <person name="Maeda T."/>
            <person name="Kobayashi Y."/>
            <person name="Nakagawa T."/>
            <person name="Ezawa T."/>
            <person name="Yamaguchi K."/>
            <person name="Bino T."/>
            <person name="Nishimoto Y."/>
            <person name="Shigenobu S."/>
            <person name="Kawaguchi M."/>
        </authorList>
    </citation>
    <scope>NUCLEOTIDE SEQUENCE</scope>
    <source>
        <strain evidence="4">HR1</strain>
    </source>
</reference>
<dbReference type="OrthoDB" id="2398331at2759"/>
<evidence type="ECO:0000313" key="3">
    <source>
        <dbReference type="EMBL" id="GBB92196.1"/>
    </source>
</evidence>
<feature type="region of interest" description="Disordered" evidence="1">
    <location>
        <begin position="122"/>
        <end position="142"/>
    </location>
</feature>
<evidence type="ECO:0000313" key="5">
    <source>
        <dbReference type="Proteomes" id="UP000247702"/>
    </source>
</evidence>
<sequence>MSGNVCQLVLWGLQPAGQLLCCDDNSPCLANPPICSSTNKMVQCWFINTLDACKRKDNLAKTVCQYLDGVYCLKGETDESYDNTENDWNVISVILNRNTATTSVNGYTSSYPPSPKMVSRVPQVPGGNNAPSGPPPPSKSMVCSDSMASGFCQIEDSSDSGYDSFSYDVEICNNSIDIINSLPQISNATTTVTSTVLLLFLLLLDLHQP</sequence>
<proteinExistence type="predicted"/>
<comment type="caution">
    <text evidence="3">The sequence shown here is derived from an EMBL/GenBank/DDBJ whole genome shotgun (WGS) entry which is preliminary data.</text>
</comment>
<evidence type="ECO:0000256" key="2">
    <source>
        <dbReference type="SAM" id="SignalP"/>
    </source>
</evidence>
<dbReference type="Proteomes" id="UP000247702">
    <property type="component" value="Unassembled WGS sequence"/>
</dbReference>
<evidence type="ECO:0000256" key="1">
    <source>
        <dbReference type="SAM" id="MobiDB-lite"/>
    </source>
</evidence>
<organism evidence="3 5">
    <name type="scientific">Rhizophagus clarus</name>
    <dbReference type="NCBI Taxonomy" id="94130"/>
    <lineage>
        <taxon>Eukaryota</taxon>
        <taxon>Fungi</taxon>
        <taxon>Fungi incertae sedis</taxon>
        <taxon>Mucoromycota</taxon>
        <taxon>Glomeromycotina</taxon>
        <taxon>Glomeromycetes</taxon>
        <taxon>Glomerales</taxon>
        <taxon>Glomeraceae</taxon>
        <taxon>Rhizophagus</taxon>
    </lineage>
</organism>
<dbReference type="AlphaFoldDB" id="A0A2Z6RIH8"/>
<dbReference type="EMBL" id="BEXD01001090">
    <property type="protein sequence ID" value="GBB92196.1"/>
    <property type="molecule type" value="Genomic_DNA"/>
</dbReference>
<feature type="signal peptide" evidence="2">
    <location>
        <begin position="1"/>
        <end position="21"/>
    </location>
</feature>
<evidence type="ECO:0008006" key="6">
    <source>
        <dbReference type="Google" id="ProtNLM"/>
    </source>
</evidence>
<name>A0A2Z6RIH8_9GLOM</name>
<dbReference type="STRING" id="94130.A0A2Z6RIH8"/>